<dbReference type="EMBL" id="CAJGYO010000018">
    <property type="protein sequence ID" value="CAD6336058.1"/>
    <property type="molecule type" value="Genomic_DNA"/>
</dbReference>
<feature type="region of interest" description="Disordered" evidence="1">
    <location>
        <begin position="152"/>
        <end position="209"/>
    </location>
</feature>
<sequence>MAAAAAKARAEAAARAQAEAYKQVQNFDWSTGADWKTAANILFMVPPSARSSAVYLVAQYARREIKRMEGNGVVFCSFSLARPIMDHFPVECHIFLFLKMKQKRKGKKDEEPEKQKQLEEECAKKDADSKLSKVLDRLDTLEAVVEEIVDDKRKLSSPDLPTKAEVAKKDKASPGKASDSKNDSQPVTVKSKDISCAANAPANTAKPNI</sequence>
<gene>
    <name evidence="2" type="ORF">NCGR_LOCUS60156</name>
</gene>
<protein>
    <submittedName>
        <fullName evidence="2">Uncharacterized protein</fullName>
    </submittedName>
</protein>
<keyword evidence="3" id="KW-1185">Reference proteome</keyword>
<evidence type="ECO:0000256" key="1">
    <source>
        <dbReference type="SAM" id="MobiDB-lite"/>
    </source>
</evidence>
<dbReference type="OrthoDB" id="2021107at2759"/>
<accession>A0A811S547</accession>
<comment type="caution">
    <text evidence="2">The sequence shown here is derived from an EMBL/GenBank/DDBJ whole genome shotgun (WGS) entry which is preliminary data.</text>
</comment>
<feature type="compositionally biased region" description="Low complexity" evidence="1">
    <location>
        <begin position="197"/>
        <end position="209"/>
    </location>
</feature>
<dbReference type="PANTHER" id="PTHR36339:SF2">
    <property type="entry name" value="F23A5.5"/>
    <property type="match status" value="1"/>
</dbReference>
<feature type="compositionally biased region" description="Basic and acidic residues" evidence="1">
    <location>
        <begin position="165"/>
        <end position="182"/>
    </location>
</feature>
<dbReference type="Proteomes" id="UP000604825">
    <property type="component" value="Unassembled WGS sequence"/>
</dbReference>
<proteinExistence type="predicted"/>
<dbReference type="AlphaFoldDB" id="A0A811S547"/>
<organism evidence="2 3">
    <name type="scientific">Miscanthus lutarioriparius</name>
    <dbReference type="NCBI Taxonomy" id="422564"/>
    <lineage>
        <taxon>Eukaryota</taxon>
        <taxon>Viridiplantae</taxon>
        <taxon>Streptophyta</taxon>
        <taxon>Embryophyta</taxon>
        <taxon>Tracheophyta</taxon>
        <taxon>Spermatophyta</taxon>
        <taxon>Magnoliopsida</taxon>
        <taxon>Liliopsida</taxon>
        <taxon>Poales</taxon>
        <taxon>Poaceae</taxon>
        <taxon>PACMAD clade</taxon>
        <taxon>Panicoideae</taxon>
        <taxon>Andropogonodae</taxon>
        <taxon>Andropogoneae</taxon>
        <taxon>Saccharinae</taxon>
        <taxon>Miscanthus</taxon>
    </lineage>
</organism>
<reference evidence="2" key="1">
    <citation type="submission" date="2020-10" db="EMBL/GenBank/DDBJ databases">
        <authorList>
            <person name="Han B."/>
            <person name="Lu T."/>
            <person name="Zhao Q."/>
            <person name="Huang X."/>
            <person name="Zhao Y."/>
        </authorList>
    </citation>
    <scope>NUCLEOTIDE SEQUENCE</scope>
</reference>
<dbReference type="PANTHER" id="PTHR36339">
    <property type="entry name" value="F23A5.5"/>
    <property type="match status" value="1"/>
</dbReference>
<evidence type="ECO:0000313" key="3">
    <source>
        <dbReference type="Proteomes" id="UP000604825"/>
    </source>
</evidence>
<evidence type="ECO:0000313" key="2">
    <source>
        <dbReference type="EMBL" id="CAD6336058.1"/>
    </source>
</evidence>
<name>A0A811S547_9POAL</name>